<sequence>MAEMTPLILYQSEIYIFPPNESASSFPTVHSSDYSSEVAISEVRIEYVVVWMSYTEIFSGQRKSQKMARNSAQGEKRHSGASAASTSASAAIRVRSRPDPFLFVCRCFSIVTSAAAILCISVNILSAIRSFKDGSDIFDGIFRCYAVVIAMFVVIAETEWGFIIKFWKVRKRHVKRLWRKLRFEEKEILIKDEAKKTIELSTYVLSDSEIVRWLNHTVEKIWPVCMEQIVSQKILLAVMPWFLQQYKPWTAYGAATAASKNSWSWLVLGRFGAGWLSLGTKSSCPDFGLSARAEVWTLERGIHPSSLSCVALDARAGDWTLERKVVIDARAGSWELERGPVYKNFWECAFAARAGGWSLERESVSGARAGVSTLERATVYFYWAVAHPIWEHHFQVQVISYLQGLSLEETWILKIIFS</sequence>
<name>A0A7J7HW70_CAMSI</name>
<keyword evidence="1" id="KW-0472">Membrane</keyword>
<dbReference type="PANTHER" id="PTHR34965:SF1">
    <property type="entry name" value="OS07G0118300 PROTEIN"/>
    <property type="match status" value="1"/>
</dbReference>
<keyword evidence="1" id="KW-1133">Transmembrane helix</keyword>
<dbReference type="PANTHER" id="PTHR34965">
    <property type="entry name" value="OS07G0118300 PROTEIN"/>
    <property type="match status" value="1"/>
</dbReference>
<comment type="caution">
    <text evidence="2">The sequence shown here is derived from an EMBL/GenBank/DDBJ whole genome shotgun (WGS) entry which is preliminary data.</text>
</comment>
<feature type="transmembrane region" description="Helical" evidence="1">
    <location>
        <begin position="145"/>
        <end position="167"/>
    </location>
</feature>
<dbReference type="Proteomes" id="UP000593564">
    <property type="component" value="Unassembled WGS sequence"/>
</dbReference>
<reference evidence="3" key="1">
    <citation type="journal article" date="2020" name="Nat. Commun.">
        <title>Genome assembly of wild tea tree DASZ reveals pedigree and selection history of tea varieties.</title>
        <authorList>
            <person name="Zhang W."/>
            <person name="Zhang Y."/>
            <person name="Qiu H."/>
            <person name="Guo Y."/>
            <person name="Wan H."/>
            <person name="Zhang X."/>
            <person name="Scossa F."/>
            <person name="Alseekh S."/>
            <person name="Zhang Q."/>
            <person name="Wang P."/>
            <person name="Xu L."/>
            <person name="Schmidt M.H."/>
            <person name="Jia X."/>
            <person name="Li D."/>
            <person name="Zhu A."/>
            <person name="Guo F."/>
            <person name="Chen W."/>
            <person name="Ni D."/>
            <person name="Usadel B."/>
            <person name="Fernie A.R."/>
            <person name="Wen W."/>
        </authorList>
    </citation>
    <scope>NUCLEOTIDE SEQUENCE [LARGE SCALE GENOMIC DNA]</scope>
    <source>
        <strain evidence="3">cv. G240</strain>
    </source>
</reference>
<evidence type="ECO:0000313" key="2">
    <source>
        <dbReference type="EMBL" id="KAF5956178.1"/>
    </source>
</evidence>
<keyword evidence="3" id="KW-1185">Reference proteome</keyword>
<dbReference type="EMBL" id="JACBKZ010000003">
    <property type="protein sequence ID" value="KAF5956178.1"/>
    <property type="molecule type" value="Genomic_DNA"/>
</dbReference>
<evidence type="ECO:0000313" key="3">
    <source>
        <dbReference type="Proteomes" id="UP000593564"/>
    </source>
</evidence>
<organism evidence="2 3">
    <name type="scientific">Camellia sinensis</name>
    <name type="common">Tea plant</name>
    <name type="synonym">Thea sinensis</name>
    <dbReference type="NCBI Taxonomy" id="4442"/>
    <lineage>
        <taxon>Eukaryota</taxon>
        <taxon>Viridiplantae</taxon>
        <taxon>Streptophyta</taxon>
        <taxon>Embryophyta</taxon>
        <taxon>Tracheophyta</taxon>
        <taxon>Spermatophyta</taxon>
        <taxon>Magnoliopsida</taxon>
        <taxon>eudicotyledons</taxon>
        <taxon>Gunneridae</taxon>
        <taxon>Pentapetalae</taxon>
        <taxon>asterids</taxon>
        <taxon>Ericales</taxon>
        <taxon>Theaceae</taxon>
        <taxon>Camellia</taxon>
    </lineage>
</organism>
<keyword evidence="1" id="KW-0812">Transmembrane</keyword>
<reference evidence="2 3" key="2">
    <citation type="submission" date="2020-07" db="EMBL/GenBank/DDBJ databases">
        <title>Genome assembly of wild tea tree DASZ reveals pedigree and selection history of tea varieties.</title>
        <authorList>
            <person name="Zhang W."/>
        </authorList>
    </citation>
    <scope>NUCLEOTIDE SEQUENCE [LARGE SCALE GENOMIC DNA]</scope>
    <source>
        <strain evidence="3">cv. G240</strain>
        <tissue evidence="2">Leaf</tissue>
    </source>
</reference>
<dbReference type="AlphaFoldDB" id="A0A7J7HW70"/>
<feature type="transmembrane region" description="Helical" evidence="1">
    <location>
        <begin position="101"/>
        <end position="125"/>
    </location>
</feature>
<proteinExistence type="predicted"/>
<evidence type="ECO:0000256" key="1">
    <source>
        <dbReference type="SAM" id="Phobius"/>
    </source>
</evidence>
<accession>A0A7J7HW70</accession>
<protein>
    <submittedName>
        <fullName evidence="2">Uncharacterized protein</fullName>
    </submittedName>
</protein>
<gene>
    <name evidence="2" type="ORF">HYC85_009034</name>
</gene>